<feature type="region of interest" description="Disordered" evidence="1">
    <location>
        <begin position="381"/>
        <end position="460"/>
    </location>
</feature>
<dbReference type="EMBL" id="LK052949">
    <property type="protein sequence ID" value="CDR47202.1"/>
    <property type="molecule type" value="Genomic_DNA"/>
</dbReference>
<keyword evidence="2" id="KW-0472">Membrane</keyword>
<name>A0A061BCY5_RHOTO</name>
<organism evidence="3">
    <name type="scientific">Rhodotorula toruloides</name>
    <name type="common">Yeast</name>
    <name type="synonym">Rhodosporidium toruloides</name>
    <dbReference type="NCBI Taxonomy" id="5286"/>
    <lineage>
        <taxon>Eukaryota</taxon>
        <taxon>Fungi</taxon>
        <taxon>Dikarya</taxon>
        <taxon>Basidiomycota</taxon>
        <taxon>Pucciniomycotina</taxon>
        <taxon>Microbotryomycetes</taxon>
        <taxon>Sporidiobolales</taxon>
        <taxon>Sporidiobolaceae</taxon>
        <taxon>Rhodotorula</taxon>
    </lineage>
</organism>
<feature type="compositionally biased region" description="Basic and acidic residues" evidence="1">
    <location>
        <begin position="295"/>
        <end position="314"/>
    </location>
</feature>
<feature type="region of interest" description="Disordered" evidence="1">
    <location>
        <begin position="222"/>
        <end position="359"/>
    </location>
</feature>
<evidence type="ECO:0000256" key="1">
    <source>
        <dbReference type="SAM" id="MobiDB-lite"/>
    </source>
</evidence>
<protein>
    <submittedName>
        <fullName evidence="3">RHTO0S14e00606g1_1</fullName>
    </submittedName>
</protein>
<feature type="compositionally biased region" description="Polar residues" evidence="1">
    <location>
        <begin position="439"/>
        <end position="449"/>
    </location>
</feature>
<feature type="compositionally biased region" description="Low complexity" evidence="1">
    <location>
        <begin position="398"/>
        <end position="438"/>
    </location>
</feature>
<dbReference type="OrthoDB" id="2537490at2759"/>
<accession>A0A061BCY5</accession>
<proteinExistence type="predicted"/>
<evidence type="ECO:0000313" key="3">
    <source>
        <dbReference type="EMBL" id="CDR47202.1"/>
    </source>
</evidence>
<feature type="transmembrane region" description="Helical" evidence="2">
    <location>
        <begin position="85"/>
        <end position="102"/>
    </location>
</feature>
<reference evidence="3" key="1">
    <citation type="journal article" date="2014" name="Genome Announc.">
        <title>Draft genome sequence of Rhodosporidium toruloides CECT1137, an oleaginous yeast of biotechnological interest.</title>
        <authorList>
            <person name="Morin N."/>
            <person name="Calcas X."/>
            <person name="Devillers H."/>
            <person name="Durrens P."/>
            <person name="Sherman D.J."/>
            <person name="Nicaud J.-M."/>
            <person name="Neuveglise C."/>
        </authorList>
    </citation>
    <scope>NUCLEOTIDE SEQUENCE</scope>
    <source>
        <strain evidence="3">CECT1137</strain>
    </source>
</reference>
<sequence length="485" mass="51272">MLPQPQPAQGKRPSLKRLHVLLIAFAALAFHLWLAAKLASFQDSLGTTLGDSGGGARGGDDARDLEGAEWRRLDGVRTLLGIGRLWAWCSVGIACIGVWGLAQDHLPFVRLFMLNSFLSLALDTFLVVLVILLLTLSSPTSASLATTLCQALSSAPSASSSFSLSFGLPDLLGLSLEACEERFEGVVVSALATLAVVEGLRGWGAVKVLQFYAALAQRKNGARHARQGSEEGRRHARRGEGEDGQYCDSPVELESGPALHRSPSGRKRRSESDAAERRRRERSSSGASLSGGGQKRLEKETRIFLLPRPEERSGGRAARQEGTADGVPLLSLTASSPVRSSFPPPPKQGHGSSHLASSGRRVLVYAPVMVSPEEARSLGATELVLQGGRPPAVRSQSHHAQPSVSSSASSSGRSARSRSSTITPSSATLTAPSSSHLSIDTTRGSPPSRQDSDGLRTPIALHSTGFAAALREEWEGEPVKGLKAA</sequence>
<feature type="transmembrane region" description="Helical" evidence="2">
    <location>
        <begin position="20"/>
        <end position="39"/>
    </location>
</feature>
<evidence type="ECO:0000256" key="2">
    <source>
        <dbReference type="SAM" id="Phobius"/>
    </source>
</evidence>
<gene>
    <name evidence="3" type="ORF">RHTO0S_14e00606g</name>
</gene>
<keyword evidence="2" id="KW-0812">Transmembrane</keyword>
<feature type="transmembrane region" description="Helical" evidence="2">
    <location>
        <begin position="114"/>
        <end position="136"/>
    </location>
</feature>
<feature type="compositionally biased region" description="Basic and acidic residues" evidence="1">
    <location>
        <begin position="227"/>
        <end position="241"/>
    </location>
</feature>
<keyword evidence="2" id="KW-1133">Transmembrane helix</keyword>
<dbReference type="AlphaFoldDB" id="A0A061BCY5"/>